<evidence type="ECO:0000256" key="6">
    <source>
        <dbReference type="ARBA" id="ARBA00022430"/>
    </source>
</evidence>
<evidence type="ECO:0000256" key="9">
    <source>
        <dbReference type="ARBA" id="ARBA00023304"/>
    </source>
</evidence>
<dbReference type="PANTHER" id="PTHR43345:SF5">
    <property type="entry name" value="3-ISOPROPYLMALATE DEHYDRATASE SMALL SUBUNIT"/>
    <property type="match status" value="1"/>
</dbReference>
<evidence type="ECO:0000256" key="4">
    <source>
        <dbReference type="ARBA" id="ARBA00009845"/>
    </source>
</evidence>
<accession>A0ABV2Q4U5</accession>
<keyword evidence="8 10" id="KW-0456">Lyase</keyword>
<feature type="domain" description="Aconitase A/isopropylmalate dehydratase small subunit swivel" evidence="11">
    <location>
        <begin position="1"/>
        <end position="123"/>
    </location>
</feature>
<comment type="catalytic activity">
    <reaction evidence="1 10">
        <text>(2R,3S)-3-isopropylmalate = (2S)-2-isopropylmalate</text>
        <dbReference type="Rhea" id="RHEA:32287"/>
        <dbReference type="ChEBI" id="CHEBI:1178"/>
        <dbReference type="ChEBI" id="CHEBI:35121"/>
        <dbReference type="EC" id="4.2.1.33"/>
    </reaction>
</comment>
<dbReference type="InterPro" id="IPR000573">
    <property type="entry name" value="AconitaseA/IPMdHydase_ssu_swvl"/>
</dbReference>
<comment type="similarity">
    <text evidence="4 10">Belongs to the LeuD family. LeuD type 1 subfamily.</text>
</comment>
<comment type="function">
    <text evidence="2 10">Catalyzes the isomerization between 2-isopropylmalate and 3-isopropylmalate, via the formation of 2-isopropylmaleate.</text>
</comment>
<dbReference type="Gene3D" id="3.20.19.10">
    <property type="entry name" value="Aconitase, domain 4"/>
    <property type="match status" value="1"/>
</dbReference>
<sequence length="223" mass="24307">MQPFLEITGVAAPLRLDNVDTDQITPGRVVTSAVGKSGFGNALFYNWRYSEDGSENAEFVLNREPYRRAKFLLAGANFGCGSSREIAVWAIRDFGIRAIIAPSFGSIFASNCYINGVLPITLDAAHVSSLAEAITAIKAQISVNLERQEIKSADGHVYAFHVPALQRERLLEGLDAIDATLKRNAAIAAFQTQDAVRRPWVYSLSSHGLNPYEQASGNPHAKK</sequence>
<dbReference type="InterPro" id="IPR015928">
    <property type="entry name" value="Aconitase/3IPM_dehydase_swvl"/>
</dbReference>
<evidence type="ECO:0000256" key="7">
    <source>
        <dbReference type="ARBA" id="ARBA00022605"/>
    </source>
</evidence>
<dbReference type="HAMAP" id="MF_01031">
    <property type="entry name" value="LeuD_type1"/>
    <property type="match status" value="1"/>
</dbReference>
<comment type="pathway">
    <text evidence="3 10">Amino-acid biosynthesis; L-leucine biosynthesis; L-leucine from 3-methyl-2-oxobutanoate: step 2/4.</text>
</comment>
<dbReference type="InterPro" id="IPR004431">
    <property type="entry name" value="3-IsopropMal_deHydase_ssu"/>
</dbReference>
<dbReference type="EMBL" id="JBEPSH010000002">
    <property type="protein sequence ID" value="MET4575947.1"/>
    <property type="molecule type" value="Genomic_DNA"/>
</dbReference>
<dbReference type="GO" id="GO:0003861">
    <property type="term" value="F:3-isopropylmalate dehydratase activity"/>
    <property type="evidence" value="ECO:0007669"/>
    <property type="project" value="UniProtKB-EC"/>
</dbReference>
<dbReference type="PANTHER" id="PTHR43345">
    <property type="entry name" value="3-ISOPROPYLMALATE DEHYDRATASE SMALL SUBUNIT 2-RELATED-RELATED"/>
    <property type="match status" value="1"/>
</dbReference>
<evidence type="ECO:0000259" key="11">
    <source>
        <dbReference type="Pfam" id="PF00694"/>
    </source>
</evidence>
<organism evidence="12 13">
    <name type="scientific">Ottowia thiooxydans</name>
    <dbReference type="NCBI Taxonomy" id="219182"/>
    <lineage>
        <taxon>Bacteria</taxon>
        <taxon>Pseudomonadati</taxon>
        <taxon>Pseudomonadota</taxon>
        <taxon>Betaproteobacteria</taxon>
        <taxon>Burkholderiales</taxon>
        <taxon>Comamonadaceae</taxon>
        <taxon>Ottowia</taxon>
    </lineage>
</organism>
<comment type="caution">
    <text evidence="12">The sequence shown here is derived from an EMBL/GenBank/DDBJ whole genome shotgun (WGS) entry which is preliminary data.</text>
</comment>
<evidence type="ECO:0000256" key="5">
    <source>
        <dbReference type="ARBA" id="ARBA00011271"/>
    </source>
</evidence>
<reference evidence="12 13" key="1">
    <citation type="submission" date="2024-06" db="EMBL/GenBank/DDBJ databases">
        <title>Sorghum-associated microbial communities from plants grown in Nebraska, USA.</title>
        <authorList>
            <person name="Schachtman D."/>
        </authorList>
    </citation>
    <scope>NUCLEOTIDE SEQUENCE [LARGE SCALE GENOMIC DNA]</scope>
    <source>
        <strain evidence="12 13">2709</strain>
    </source>
</reference>
<dbReference type="EC" id="4.2.1.33" evidence="10"/>
<dbReference type="NCBIfam" id="NF002458">
    <property type="entry name" value="PRK01641.1"/>
    <property type="match status" value="1"/>
</dbReference>
<comment type="subunit">
    <text evidence="5 10">Heterodimer of LeuC and LeuD.</text>
</comment>
<name>A0ABV2Q4U5_9BURK</name>
<dbReference type="CDD" id="cd01577">
    <property type="entry name" value="IPMI_Swivel"/>
    <property type="match status" value="1"/>
</dbReference>
<dbReference type="RefSeq" id="WP_354441743.1">
    <property type="nucleotide sequence ID" value="NZ_JBEPSH010000002.1"/>
</dbReference>
<keyword evidence="6 10" id="KW-0432">Leucine biosynthesis</keyword>
<evidence type="ECO:0000256" key="8">
    <source>
        <dbReference type="ARBA" id="ARBA00023239"/>
    </source>
</evidence>
<evidence type="ECO:0000256" key="1">
    <source>
        <dbReference type="ARBA" id="ARBA00000491"/>
    </source>
</evidence>
<gene>
    <name evidence="10" type="primary">leuD</name>
    <name evidence="12" type="ORF">ABIE13_001047</name>
</gene>
<evidence type="ECO:0000313" key="13">
    <source>
        <dbReference type="Proteomes" id="UP001549320"/>
    </source>
</evidence>
<dbReference type="InterPro" id="IPR050075">
    <property type="entry name" value="LeuD"/>
</dbReference>
<evidence type="ECO:0000256" key="3">
    <source>
        <dbReference type="ARBA" id="ARBA00004729"/>
    </source>
</evidence>
<protein>
    <recommendedName>
        <fullName evidence="10">3-isopropylmalate dehydratase small subunit</fullName>
        <ecNumber evidence="10">4.2.1.33</ecNumber>
    </recommendedName>
    <alternativeName>
        <fullName evidence="10">Alpha-IPM isomerase</fullName>
        <shortName evidence="10">IPMI</shortName>
    </alternativeName>
    <alternativeName>
        <fullName evidence="10">Isopropylmalate isomerase</fullName>
    </alternativeName>
</protein>
<keyword evidence="9 10" id="KW-0100">Branched-chain amino acid biosynthesis</keyword>
<dbReference type="Proteomes" id="UP001549320">
    <property type="component" value="Unassembled WGS sequence"/>
</dbReference>
<evidence type="ECO:0000256" key="2">
    <source>
        <dbReference type="ARBA" id="ARBA00002695"/>
    </source>
</evidence>
<evidence type="ECO:0000256" key="10">
    <source>
        <dbReference type="HAMAP-Rule" id="MF_01031"/>
    </source>
</evidence>
<dbReference type="NCBIfam" id="TIGR00171">
    <property type="entry name" value="leuD"/>
    <property type="match status" value="1"/>
</dbReference>
<dbReference type="GO" id="GO:0047508">
    <property type="term" value="F:(R)-2-methylmalate dehydratase activity"/>
    <property type="evidence" value="ECO:0007669"/>
    <property type="project" value="UniProtKB-EC"/>
</dbReference>
<keyword evidence="13" id="KW-1185">Reference proteome</keyword>
<keyword evidence="7 10" id="KW-0028">Amino-acid biosynthesis</keyword>
<proteinExistence type="inferred from homology"/>
<evidence type="ECO:0000313" key="12">
    <source>
        <dbReference type="EMBL" id="MET4575947.1"/>
    </source>
</evidence>
<dbReference type="InterPro" id="IPR033940">
    <property type="entry name" value="IPMI_Swivel"/>
</dbReference>
<dbReference type="SUPFAM" id="SSF52016">
    <property type="entry name" value="LeuD/IlvD-like"/>
    <property type="match status" value="1"/>
</dbReference>
<dbReference type="Pfam" id="PF00694">
    <property type="entry name" value="Aconitase_C"/>
    <property type="match status" value="1"/>
</dbReference>